<evidence type="ECO:0000313" key="1">
    <source>
        <dbReference type="EMBL" id="OPH10352.1"/>
    </source>
</evidence>
<organism evidence="1 2">
    <name type="scientific">Cylindrospermopsis raciborskii CENA302</name>
    <dbReference type="NCBI Taxonomy" id="1170768"/>
    <lineage>
        <taxon>Bacteria</taxon>
        <taxon>Bacillati</taxon>
        <taxon>Cyanobacteriota</taxon>
        <taxon>Cyanophyceae</taxon>
        <taxon>Nostocales</taxon>
        <taxon>Aphanizomenonaceae</taxon>
        <taxon>Cylindrospermopsis</taxon>
    </lineage>
</organism>
<dbReference type="AlphaFoldDB" id="A0A9Q5QY67"/>
<sequence>MDKILVVQVLGTSDVIISTPKGEQTGASFLAQEGGYDNESITLAFEKILPDDIKDGNATVNFPLIERLHHHLSQLYPLSQQHWLIVLTNQRQLLNHYQGQLDQAGWQQIVTTDGYRWSSFLECWFKERSIPYSPLFLEVDSSVKYGVADWDSMANFVVDGLNKYLNFQSPQRIFLSSSGNSIRVNQVLVQHSSGTPALSSALYLWGMEQRLAGYPLNFVYISVNEKFQEPLAFHDGSHWQWRLKKPQVINLLKIQDFNGAINLLGQDFPDPGVLTDLQGLERLSAFNLKHLHLSPKEDVIERMAVALWSQEVFRDSGQWANWYLRVAGALELAILCLVEQQGVDFQWKKSGPQTILSHPQCSNRGFTESIQKVVNELLSKGKFKTSVVTYEVNKVEDGRWEEFCEFYCPPPVCRGWIVSGEISYGFVYIRNSLYHSLFGDSLDDLLDEYSKKLGRSDHPEHPAFKAVGYLLYVLRLAGLKDTVLKRRERLQEEMKRVLTRLSSM</sequence>
<evidence type="ECO:0000313" key="2">
    <source>
        <dbReference type="Proteomes" id="UP000190056"/>
    </source>
</evidence>
<dbReference type="RefSeq" id="WP_079290909.1">
    <property type="nucleotide sequence ID" value="NZ_MTPU01000025.1"/>
</dbReference>
<gene>
    <name evidence="1" type="ORF">CENA302_05915</name>
</gene>
<name>A0A9Q5QY67_9CYAN</name>
<protein>
    <submittedName>
        <fullName evidence="1">Uncharacterized protein</fullName>
    </submittedName>
</protein>
<comment type="caution">
    <text evidence="1">The sequence shown here is derived from an EMBL/GenBank/DDBJ whole genome shotgun (WGS) entry which is preliminary data.</text>
</comment>
<dbReference type="Proteomes" id="UP000190056">
    <property type="component" value="Unassembled WGS sequence"/>
</dbReference>
<proteinExistence type="predicted"/>
<accession>A0A9Q5QY67</accession>
<dbReference type="EMBL" id="MTPU01000025">
    <property type="protein sequence ID" value="OPH10352.1"/>
    <property type="molecule type" value="Genomic_DNA"/>
</dbReference>
<reference evidence="1 2" key="1">
    <citation type="submission" date="2017-01" db="EMBL/GenBank/DDBJ databases">
        <authorList>
            <person name="Abreu V.A."/>
            <person name="Popin R.V."/>
            <person name="Rigonato J."/>
            <person name="Andreote A.P."/>
            <person name="Schaker P.C."/>
            <person name="Hoff-Risseti C."/>
            <person name="Alvarenga D.O."/>
            <person name="Varani A.M."/>
            <person name="Fiore M.F."/>
        </authorList>
    </citation>
    <scope>NUCLEOTIDE SEQUENCE [LARGE SCALE GENOMIC DNA]</scope>
    <source>
        <strain evidence="1 2">CENA302</strain>
    </source>
</reference>